<evidence type="ECO:0000256" key="1">
    <source>
        <dbReference type="SAM" id="MobiDB-lite"/>
    </source>
</evidence>
<dbReference type="Proteomes" id="UP001161757">
    <property type="component" value="Unassembled WGS sequence"/>
</dbReference>
<evidence type="ECO:0000313" key="3">
    <source>
        <dbReference type="EMBL" id="KAJ8986891.1"/>
    </source>
</evidence>
<accession>A0AAN6EMF8</accession>
<proteinExistence type="predicted"/>
<keyword evidence="2" id="KW-0812">Transmembrane</keyword>
<feature type="transmembrane region" description="Helical" evidence="2">
    <location>
        <begin position="6"/>
        <end position="29"/>
    </location>
</feature>
<feature type="compositionally biased region" description="Basic and acidic residues" evidence="1">
    <location>
        <begin position="158"/>
        <end position="172"/>
    </location>
</feature>
<keyword evidence="2" id="KW-1133">Transmembrane helix</keyword>
<keyword evidence="2" id="KW-0472">Membrane</keyword>
<dbReference type="AlphaFoldDB" id="A0AAN6EMF8"/>
<feature type="region of interest" description="Disordered" evidence="1">
    <location>
        <begin position="88"/>
        <end position="172"/>
    </location>
</feature>
<evidence type="ECO:0000256" key="2">
    <source>
        <dbReference type="SAM" id="Phobius"/>
    </source>
</evidence>
<evidence type="ECO:0000313" key="4">
    <source>
        <dbReference type="Proteomes" id="UP001161757"/>
    </source>
</evidence>
<protein>
    <submittedName>
        <fullName evidence="3">Uncharacterized protein</fullName>
    </submittedName>
</protein>
<comment type="caution">
    <text evidence="3">The sequence shown here is derived from an EMBL/GenBank/DDBJ whole genome shotgun (WGS) entry which is preliminary data.</text>
</comment>
<name>A0AAN6EMF8_EXODE</name>
<reference evidence="3" key="1">
    <citation type="submission" date="2023-01" db="EMBL/GenBank/DDBJ databases">
        <title>Exophiala dermititidis isolated from Cystic Fibrosis Patient.</title>
        <authorList>
            <person name="Kurbessoian T."/>
            <person name="Crocker A."/>
            <person name="Murante D."/>
            <person name="Hogan D.A."/>
            <person name="Stajich J.E."/>
        </authorList>
    </citation>
    <scope>NUCLEOTIDE SEQUENCE</scope>
    <source>
        <strain evidence="3">Ex8</strain>
    </source>
</reference>
<sequence length="236" mass="25799">MMPQSALIILIIVVAVATITFLIALYHGLTTSLQPRKQQALRQSNESTLPLTEKAAAPASAQKPAASGAIIPAPSALSTTSLLVHISPPPPLLRVSPKRSPTPEAESPPPLPEDTTRAEGRRQRDSTIPRAESPPPLPEDLHTYTIEAENSRSRSPPLRRDQNTIRAESEGRIKRERDSMHDIIDLYTYASEARRKPKLPPVPKSAPATVMTFAQAESKWAYFGAKRAAEAEFHVV</sequence>
<dbReference type="EMBL" id="JAJGCB010000030">
    <property type="protein sequence ID" value="KAJ8986891.1"/>
    <property type="molecule type" value="Genomic_DNA"/>
</dbReference>
<organism evidence="3 4">
    <name type="scientific">Exophiala dermatitidis</name>
    <name type="common">Black yeast-like fungus</name>
    <name type="synonym">Wangiella dermatitidis</name>
    <dbReference type="NCBI Taxonomy" id="5970"/>
    <lineage>
        <taxon>Eukaryota</taxon>
        <taxon>Fungi</taxon>
        <taxon>Dikarya</taxon>
        <taxon>Ascomycota</taxon>
        <taxon>Pezizomycotina</taxon>
        <taxon>Eurotiomycetes</taxon>
        <taxon>Chaetothyriomycetidae</taxon>
        <taxon>Chaetothyriales</taxon>
        <taxon>Herpotrichiellaceae</taxon>
        <taxon>Exophiala</taxon>
    </lineage>
</organism>
<gene>
    <name evidence="3" type="ORF">HRR80_009017</name>
</gene>
<feature type="compositionally biased region" description="Basic and acidic residues" evidence="1">
    <location>
        <begin position="114"/>
        <end position="127"/>
    </location>
</feature>